<dbReference type="CTD" id="185609"/>
<proteinExistence type="predicted"/>
<dbReference type="PaxDb" id="6239-F41D3.9"/>
<dbReference type="PhylomeDB" id="O45513"/>
<evidence type="ECO:0000313" key="3">
    <source>
        <dbReference type="Proteomes" id="UP000001940"/>
    </source>
</evidence>
<dbReference type="Bgee" id="WBGene00009614">
    <property type="expression patterns" value="Expressed in larva and 1 other cell type or tissue"/>
</dbReference>
<dbReference type="FunCoup" id="O45513">
    <property type="interactions" value="475"/>
</dbReference>
<dbReference type="Proteomes" id="UP000001940">
    <property type="component" value="Chromosome I"/>
</dbReference>
<dbReference type="PANTHER" id="PTHR31389:SF0">
    <property type="entry name" value="ALPHA-1,6-MANNOSYL-GLYCOPROTEIN 6-BETA-N-ACETYLGLUCOSAMINYLTRANSFERASE-RELATED"/>
    <property type="match status" value="1"/>
</dbReference>
<dbReference type="OrthoDB" id="10053392at2759"/>
<reference evidence="2 3" key="1">
    <citation type="journal article" date="1998" name="Science">
        <title>Genome sequence of the nematode C. elegans: a platform for investigating biology.</title>
        <authorList>
            <consortium name="The C. elegans sequencing consortium"/>
            <person name="Sulson J.E."/>
            <person name="Waterston R."/>
        </authorList>
    </citation>
    <scope>NUCLEOTIDE SEQUENCE [LARGE SCALE GENOMIC DNA]</scope>
    <source>
        <strain evidence="2 3">Bristol N2</strain>
    </source>
</reference>
<organism evidence="2 3">
    <name type="scientific">Caenorhabditis elegans</name>
    <dbReference type="NCBI Taxonomy" id="6239"/>
    <lineage>
        <taxon>Eukaryota</taxon>
        <taxon>Metazoa</taxon>
        <taxon>Ecdysozoa</taxon>
        <taxon>Nematoda</taxon>
        <taxon>Chromadorea</taxon>
        <taxon>Rhabditida</taxon>
        <taxon>Rhabditina</taxon>
        <taxon>Rhabditomorpha</taxon>
        <taxon>Rhabditoidea</taxon>
        <taxon>Rhabditidae</taxon>
        <taxon>Peloderinae</taxon>
        <taxon>Caenorhabditis</taxon>
    </lineage>
</organism>
<keyword evidence="3" id="KW-1185">Reference proteome</keyword>
<dbReference type="PANTHER" id="PTHR31389">
    <property type="entry name" value="LD39211P"/>
    <property type="match status" value="1"/>
</dbReference>
<dbReference type="AlphaFoldDB" id="O45513"/>
<dbReference type="OMA" id="THANCHR"/>
<feature type="chain" id="PRO_5004158342" evidence="1">
    <location>
        <begin position="27"/>
        <end position="343"/>
    </location>
</feature>
<evidence type="ECO:0000256" key="1">
    <source>
        <dbReference type="SAM" id="SignalP"/>
    </source>
</evidence>
<gene>
    <name evidence="2" type="ORF">CELE_F41D3.9</name>
    <name evidence="2 4" type="ORF">F41D3.9</name>
</gene>
<evidence type="ECO:0000313" key="4">
    <source>
        <dbReference type="WormBase" id="F41D3.9"/>
    </source>
</evidence>
<dbReference type="UCSC" id="F41D3.9">
    <property type="organism name" value="c. elegans"/>
</dbReference>
<dbReference type="RefSeq" id="NP_493099.1">
    <property type="nucleotide sequence ID" value="NM_060698.1"/>
</dbReference>
<dbReference type="HOGENOM" id="CLU_042099_0_1_1"/>
<accession>O45513</accession>
<dbReference type="GeneID" id="185609"/>
<feature type="signal peptide" evidence="1">
    <location>
        <begin position="1"/>
        <end position="26"/>
    </location>
</feature>
<dbReference type="PIR" id="T22071">
    <property type="entry name" value="T22071"/>
</dbReference>
<dbReference type="InParanoid" id="O45513"/>
<sequence length="343" mass="40608">MRKARRLFLSFVVIWSFCYFFINVPADKHPKQEVCVCKSAITGKSYNFCYRDPQNLNSIGKKFNCSLLSTLEDLGIISDHSRLSNVTDVLRNQSNVVFASSTSDDHMHLSLKSYKSVRRFHPRHKYILYGLNMSEAFIEKLPQRDKHFEFRVFNTSQYPSFVNNWLTYNFKPLLMAQMLKEYKAVWWIDAHIELLKSNISRNLQKEIILKRNSSYFASVVSLSDTSHSNFAVLNPAVLTYFPTSSMRLLQRQRHVAAGLIFLPRTRYTMQLFKWWILCALTEECMNPPGSRLRCVFRRDRYKHPGHCFRFDQSVLNLLLLNDFQDYRRYYSKKLSESFLRMVD</sequence>
<protein>
    <submittedName>
        <fullName evidence="2">Uncharacterized protein</fullName>
    </submittedName>
</protein>
<dbReference type="AGR" id="WB:WBGene00009614"/>
<evidence type="ECO:0000313" key="2">
    <source>
        <dbReference type="EMBL" id="CAB04380.1"/>
    </source>
</evidence>
<dbReference type="WormBase" id="F41D3.9">
    <property type="protein sequence ID" value="CE16028"/>
    <property type="gene ID" value="WBGene00009614"/>
</dbReference>
<dbReference type="KEGG" id="cel:CELE_F41D3.9"/>
<dbReference type="Pfam" id="PF07801">
    <property type="entry name" value="DUF1647"/>
    <property type="match status" value="1"/>
</dbReference>
<dbReference type="InterPro" id="IPR012444">
    <property type="entry name" value="DUF1647"/>
</dbReference>
<name>O45513_CAEEL</name>
<dbReference type="IntAct" id="O45513">
    <property type="interactions" value="1"/>
</dbReference>
<dbReference type="EMBL" id="BX284601">
    <property type="protein sequence ID" value="CAB04380.1"/>
    <property type="molecule type" value="Genomic_DNA"/>
</dbReference>
<dbReference type="eggNOG" id="ENOG502SA4K">
    <property type="taxonomic scope" value="Eukaryota"/>
</dbReference>
<keyword evidence="1" id="KW-0732">Signal</keyword>